<dbReference type="Pfam" id="PF00491">
    <property type="entry name" value="Arginase"/>
    <property type="match status" value="1"/>
</dbReference>
<name>A0A1I1J992_9BACT</name>
<dbReference type="Gene3D" id="3.40.800.10">
    <property type="entry name" value="Ureohydrolase domain"/>
    <property type="match status" value="1"/>
</dbReference>
<evidence type="ECO:0000256" key="1">
    <source>
        <dbReference type="ARBA" id="ARBA00022723"/>
    </source>
</evidence>
<proteinExistence type="inferred from homology"/>
<dbReference type="PANTHER" id="PTHR11358">
    <property type="entry name" value="ARGINASE/AGMATINASE"/>
    <property type="match status" value="1"/>
</dbReference>
<keyword evidence="1" id="KW-0479">Metal-binding</keyword>
<comment type="similarity">
    <text evidence="3">Belongs to the arginase family.</text>
</comment>
<dbReference type="Proteomes" id="UP000199514">
    <property type="component" value="Unassembled WGS sequence"/>
</dbReference>
<dbReference type="GO" id="GO:0008783">
    <property type="term" value="F:agmatinase activity"/>
    <property type="evidence" value="ECO:0007669"/>
    <property type="project" value="TreeGrafter"/>
</dbReference>
<organism evidence="4 5">
    <name type="scientific">Flexibacter flexilis DSM 6793</name>
    <dbReference type="NCBI Taxonomy" id="927664"/>
    <lineage>
        <taxon>Bacteria</taxon>
        <taxon>Pseudomonadati</taxon>
        <taxon>Bacteroidota</taxon>
        <taxon>Cytophagia</taxon>
        <taxon>Cytophagales</taxon>
        <taxon>Flexibacteraceae</taxon>
        <taxon>Flexibacter</taxon>
    </lineage>
</organism>
<dbReference type="PROSITE" id="PS51409">
    <property type="entry name" value="ARGINASE_2"/>
    <property type="match status" value="1"/>
</dbReference>
<dbReference type="AlphaFoldDB" id="A0A1I1J992"/>
<gene>
    <name evidence="4" type="ORF">SAMN05421780_105236</name>
</gene>
<dbReference type="STRING" id="927664.SAMN05421780_105236"/>
<dbReference type="CDD" id="cd09988">
    <property type="entry name" value="Formimidoylglutamase"/>
    <property type="match status" value="1"/>
</dbReference>
<dbReference type="EMBL" id="FOLE01000005">
    <property type="protein sequence ID" value="SFC44552.1"/>
    <property type="molecule type" value="Genomic_DNA"/>
</dbReference>
<dbReference type="InterPro" id="IPR023696">
    <property type="entry name" value="Ureohydrolase_dom_sf"/>
</dbReference>
<dbReference type="SUPFAM" id="SSF52768">
    <property type="entry name" value="Arginase/deacetylase"/>
    <property type="match status" value="1"/>
</dbReference>
<accession>A0A1I1J992</accession>
<dbReference type="GO" id="GO:0046872">
    <property type="term" value="F:metal ion binding"/>
    <property type="evidence" value="ECO:0007669"/>
    <property type="project" value="UniProtKB-KW"/>
</dbReference>
<sequence>MHNICSCHHYANYLYVTMSLNIFLDSLQESDFESIKDSCSFKKAIEINWNSFPDWGGAHIAIIGVPEERGTKTNEGTAQAADVIRQKLYKLKRGTGAYKIVDLGNLRLGETLEDTHSRLREVCAMLLEHNVFPIVLGGSHDLCFGQYMGYQVLGRRMSIVNIDAFIDMEEFEGESFSQHHLYKILTHSDTHLLDYIHLGYQTYLADRHTLEALEKLHFEARRLGVAREDIIKNEPLIRDADMMTIDVSAIRMADAPGCAQSQPFGFSGEEACQLCWYAGQSNKLTSLGIYEYNPSLDMRGQTAGIIATMIWYFIEGFYNRQPDFEMNKPSTFYRYLVQIDSAPNHLTFYKCTRTDKWWMGVPYNLSDTQEEQLYLLPCSYSEYLEATHGDLPLRWIITHAKLQLNGLTPPNWDKNS</sequence>
<dbReference type="PANTHER" id="PTHR11358:SF26">
    <property type="entry name" value="GUANIDINO ACID HYDROLASE, MITOCHONDRIAL"/>
    <property type="match status" value="1"/>
</dbReference>
<evidence type="ECO:0000313" key="4">
    <source>
        <dbReference type="EMBL" id="SFC44552.1"/>
    </source>
</evidence>
<keyword evidence="2" id="KW-0378">Hydrolase</keyword>
<reference evidence="4 5" key="1">
    <citation type="submission" date="2016-10" db="EMBL/GenBank/DDBJ databases">
        <authorList>
            <person name="de Groot N.N."/>
        </authorList>
    </citation>
    <scope>NUCLEOTIDE SEQUENCE [LARGE SCALE GENOMIC DNA]</scope>
    <source>
        <strain evidence="4 5">DSM 6793</strain>
    </source>
</reference>
<evidence type="ECO:0000313" key="5">
    <source>
        <dbReference type="Proteomes" id="UP000199514"/>
    </source>
</evidence>
<evidence type="ECO:0000256" key="2">
    <source>
        <dbReference type="ARBA" id="ARBA00022801"/>
    </source>
</evidence>
<protein>
    <submittedName>
        <fullName evidence="4">Formiminoglutamase</fullName>
    </submittedName>
</protein>
<evidence type="ECO:0000256" key="3">
    <source>
        <dbReference type="PROSITE-ProRule" id="PRU00742"/>
    </source>
</evidence>
<dbReference type="GO" id="GO:0033389">
    <property type="term" value="P:putrescine biosynthetic process from arginine, via agmatine"/>
    <property type="evidence" value="ECO:0007669"/>
    <property type="project" value="TreeGrafter"/>
</dbReference>
<dbReference type="InterPro" id="IPR006035">
    <property type="entry name" value="Ureohydrolase"/>
</dbReference>
<keyword evidence="5" id="KW-1185">Reference proteome</keyword>